<evidence type="ECO:0000313" key="2">
    <source>
        <dbReference type="EMBL" id="CAG6396925.1"/>
    </source>
</evidence>
<dbReference type="AlphaFoldDB" id="A0A9W4GUJ0"/>
<reference evidence="2" key="1">
    <citation type="submission" date="2021-05" db="EMBL/GenBank/DDBJ databases">
        <authorList>
            <person name="Arsene-Ploetze F."/>
        </authorList>
    </citation>
    <scope>NUCLEOTIDE SEQUENCE</scope>
    <source>
        <strain evidence="2">DSM 42138</strain>
    </source>
</reference>
<feature type="region of interest" description="Disordered" evidence="1">
    <location>
        <begin position="1"/>
        <end position="47"/>
    </location>
</feature>
<feature type="compositionally biased region" description="Basic residues" evidence="1">
    <location>
        <begin position="21"/>
        <end position="47"/>
    </location>
</feature>
<dbReference type="Proteomes" id="UP001152519">
    <property type="component" value="Unassembled WGS sequence"/>
</dbReference>
<evidence type="ECO:0000256" key="1">
    <source>
        <dbReference type="SAM" id="MobiDB-lite"/>
    </source>
</evidence>
<comment type="caution">
    <text evidence="2">The sequence shown here is derived from an EMBL/GenBank/DDBJ whole genome shotgun (WGS) entry which is preliminary data.</text>
</comment>
<gene>
    <name evidence="2" type="ORF">SCOCK_490038</name>
</gene>
<evidence type="ECO:0000313" key="3">
    <source>
        <dbReference type="Proteomes" id="UP001152519"/>
    </source>
</evidence>
<protein>
    <submittedName>
        <fullName evidence="2">Uncharacterized protein</fullName>
    </submittedName>
</protein>
<keyword evidence="3" id="KW-1185">Reference proteome</keyword>
<dbReference type="EMBL" id="CAJSLV010000080">
    <property type="protein sequence ID" value="CAG6396925.1"/>
    <property type="molecule type" value="Genomic_DNA"/>
</dbReference>
<sequence>MVLGRLRVLPARQQRQVGRQPRPRGRVRHPRPRPRRLHQRRLRRHRQHHHLQLLEVLHLRLTVEAPRPPFPVAALPDPAATAPPWTPAALRPGSTVFLSGPRSSGHSASSLSTTLSKLRVTAARPFVRAATRRRRQRNVSTGKAREKAAPAVDRPAAVSRLYDEAGVLLYVGSSFDPEERCKGHREKPWWARRSFIGWFLGLRGWRPPPGGAAAERERSQASSYRGTEGPERSLPEPSGQANRRG</sequence>
<name>A0A9W4GUJ0_9ACTN</name>
<accession>A0A9W4GUJ0</accession>
<organism evidence="2 3">
    <name type="scientific">Actinacidiphila cocklensis</name>
    <dbReference type="NCBI Taxonomy" id="887465"/>
    <lineage>
        <taxon>Bacteria</taxon>
        <taxon>Bacillati</taxon>
        <taxon>Actinomycetota</taxon>
        <taxon>Actinomycetes</taxon>
        <taxon>Kitasatosporales</taxon>
        <taxon>Streptomycetaceae</taxon>
        <taxon>Actinacidiphila</taxon>
    </lineage>
</organism>
<proteinExistence type="predicted"/>
<feature type="region of interest" description="Disordered" evidence="1">
    <location>
        <begin position="209"/>
        <end position="245"/>
    </location>
</feature>
<feature type="region of interest" description="Disordered" evidence="1">
    <location>
        <begin position="130"/>
        <end position="151"/>
    </location>
</feature>